<dbReference type="VEuPathDB" id="FungiDB:sr10565.2"/>
<feature type="compositionally biased region" description="Low complexity" evidence="1">
    <location>
        <begin position="349"/>
        <end position="358"/>
    </location>
</feature>
<feature type="compositionally biased region" description="Acidic residues" evidence="1">
    <location>
        <begin position="242"/>
        <end position="254"/>
    </location>
</feature>
<dbReference type="Gene3D" id="3.30.420.10">
    <property type="entry name" value="Ribonuclease H-like superfamily/Ribonuclease H"/>
    <property type="match status" value="1"/>
</dbReference>
<feature type="region of interest" description="Disordered" evidence="1">
    <location>
        <begin position="2193"/>
        <end position="2266"/>
    </location>
</feature>
<dbReference type="PROSITE" id="PS50878">
    <property type="entry name" value="RT_POL"/>
    <property type="match status" value="1"/>
</dbReference>
<dbReference type="CDD" id="cd01650">
    <property type="entry name" value="RT_nLTR_like"/>
    <property type="match status" value="1"/>
</dbReference>
<feature type="compositionally biased region" description="Low complexity" evidence="1">
    <location>
        <begin position="2234"/>
        <end position="2246"/>
    </location>
</feature>
<dbReference type="SUPFAM" id="SSF53098">
    <property type="entry name" value="Ribonuclease H-like"/>
    <property type="match status" value="1"/>
</dbReference>
<feature type="compositionally biased region" description="Basic and acidic residues" evidence="1">
    <location>
        <begin position="137"/>
        <end position="151"/>
    </location>
</feature>
<dbReference type="Pfam" id="PF00075">
    <property type="entry name" value="RNase_H"/>
    <property type="match status" value="1"/>
</dbReference>
<evidence type="ECO:0000259" key="2">
    <source>
        <dbReference type="PROSITE" id="PS50878"/>
    </source>
</evidence>
<sequence length="2266" mass="245798">MSAADQLILHSIAPNRIDAVRERLVEADLAPIGVCETAIPGVPIEPAALLFTATPAAQSALAGVVAARDGLLLTWDQYEENITMHFGSVPVPLHRNAGADAASLNAAPTSATPHHEGAPHSEASTGGVPPSVTSEHMQVDHESQQKADDAPSRPPAYRTPVSITSGRSLAGPACALLGASASIHAPSVQLGFANTSALASREGLPRVPQRDPTTSDALPPPRRQAFLRDEVASLLALIPADEAPDSDPDDPEDEPLARQWQHRSSRRGAAPRGRGARTTAASSSTRGAAPPSRGGASRSRGASSSKGASKPTARANAERGSNATSGSKRPAVQDSATKRSRLVDPAPAPAASAGPQPATEDRVDLTSLLAMAISYVDGGWEPYPWLPRKTATVFTGEEADWCKRRVTTKVWGTRQRREWQELANEFSSHFQSYGASTIAELRSLTKREWLPFVTVALNARYNILCTSIAVQDSLHWYTSPPRLASVPDGADLKIIFTGFGGTMSPANRQRRIQAGSVRVDDLLLQDIPEWCGIPHEDRPRANKTKDLPGVVAWKAAAEAEVAKIVARVRAGRQTAPAALQPGPEDLAKAIPRARLADIPLTPEHDVSVRDRLADHYSGPRHLANLQWRAVEPASRTLTGRSLTVSSSNAPSWTEMGYTKASEVELTIHENILGERPAYGPPLSTVRITRIQHTPSADADGCYQTTITFASPVMLYAAWMTLPCWLPCLGLSQARHYPQPGEAKGPGSSPKLIRRLLIRAQETLNHCYVQKVLDAEVQGLKRVIVVEPANSNRLVTYKLTLDDPALVGTLSGKTRSTQGYLVKLEAGMYMPAGHLPLICRWCYRLEHDSDACGTRASTADDALCPIALAYRDFCWTLGERAGAVGCTKGLYAPVNASFLAEYLSIPAVPAAGASAPAAAAAGKPTESDTEMPSLAPSRPLWPPLPQANATRTRAPAAARMAEGIRVLQFNMGRAKDKLDQALTLLGDAHTPPDVLLLQEISQDISLPGFSFVGTPPYRAGNQMHLLAGIAYRSEWRAEVLRSNHFRAECRSIAVILSRPHSMQRFLFISSYMPVLDPQKHDATAYDCALDEVAGLIHAACRYDATLWGGDFNAVGSWSAPGTCETYLASHRHRAQALTTAAAELNVELHTPRGLLTMYSNNRGNAVHNTIDLTFSSGEVLGLRCLHWRYLDHQPITFRFFPPANVVDADTAAEPDYSLRLQRRWKRLDRVALSAALEASLAALDPASDADWEVTAATLFSTVNRLCGPIPRRRPPAAARHVPWWNEECAAAKDNLEAAAALATREYRSSRPETLDGLSRKARRRVLRRARWKDPICRQSRSALRKARRKARAVYLRKQIGDLLTAEQWGAFQTGTIDDTDSVRIVALYEALQRPDGTPARTWAEKATVFRHQFFPHSRDRPATQDRVMPPAEDVDLPEVTEWEIADALQATSVSGAPGSDGITADFLRLCWQQATFRRRFRASLTAVMRGRTLPPSWKTAVITIIPKPGKDNDMSLPKNYRPISLLSVAGKVFDRVLLCRLIHLSDSALSDVHHGCRPLRDPVIAVGQTLDCASMWRALNQHVAIFTIDVGSTFNSIDHDAMVQRVATLVGDAYARVILSWLADRSIRLKFDGNLADQHHAMGRRSVPQGSPLSPLLWVMYMDDFFQTRRVDALARCWTYVDDVTVAASGSTAAEAMSSLNRWMRIFERWTSTNALSLDKPALLLVGPAGATPAHGLAEGAVWTIGSFASTAAAEIRILGVHIDAEFTLAPHIQMLVDKSDRALAVLLRKARSLGSHLAPKQRKKIIQTIVWPMLDFGAWLVSGLDTRHVDLLSHLDRCMARFVFQLPFENRSGGCLALNGGASNRDSLALACCHSTLRLAAQRERRLCSPTILAGLSPCGTAPLRVPPARPSTPVVAIAPSKEEAVRQHDAILREHADATLVYTDGSRLDSGVGFGCYVTGLLTGQPHASSQGLNPLHNDIFEAELSAITAGLRACLPDAKGDAPPPSSLPPIYIFTDSASSLQRLNCPWSQDRRAGQRRCAIIRTIVHTLLRLGCPSVHFVWVPGHVGVAGNELADRLARRGAALQNQATDATANLGPVRARIREASQALRQTRWNKEPSRHLHEVSPNVGKSNAAIYEVRSLLPAQRLLLWPADERNGLFILSGGPLARSDEALAKRCAIDTFLRHAEDLVPQKRSAGSTPRRPTQTVAPASPAPAAADGTLHNDGTSDDASSTFSGWTSSSDGVDYDAIDDGDSDPDLHTDGL</sequence>
<dbReference type="HOGENOM" id="CLU_230499_0_0_1"/>
<feature type="compositionally biased region" description="Polar residues" evidence="1">
    <location>
        <begin position="2198"/>
        <end position="2210"/>
    </location>
</feature>
<feature type="region of interest" description="Disordered" evidence="1">
    <location>
        <begin position="241"/>
        <end position="360"/>
    </location>
</feature>
<feature type="region of interest" description="Disordered" evidence="1">
    <location>
        <begin position="200"/>
        <end position="222"/>
    </location>
</feature>
<feature type="domain" description="Reverse transcriptase" evidence="2">
    <location>
        <begin position="1485"/>
        <end position="1762"/>
    </location>
</feature>
<dbReference type="InterPro" id="IPR000477">
    <property type="entry name" value="RT_dom"/>
</dbReference>
<feature type="region of interest" description="Disordered" evidence="1">
    <location>
        <begin position="107"/>
        <end position="165"/>
    </location>
</feature>
<feature type="region of interest" description="Disordered" evidence="1">
    <location>
        <begin position="918"/>
        <end position="942"/>
    </location>
</feature>
<dbReference type="eggNOG" id="KOG1075">
    <property type="taxonomic scope" value="Eukaryota"/>
</dbReference>
<dbReference type="InterPro" id="IPR002156">
    <property type="entry name" value="RNaseH_domain"/>
</dbReference>
<accession>E6ZXY0</accession>
<protein>
    <submittedName>
        <fullName evidence="4">Related to Reverse transcriptase</fullName>
    </submittedName>
</protein>
<evidence type="ECO:0000259" key="3">
    <source>
        <dbReference type="PROSITE" id="PS50879"/>
    </source>
</evidence>
<dbReference type="InterPro" id="IPR036397">
    <property type="entry name" value="RNaseH_sf"/>
</dbReference>
<dbReference type="PROSITE" id="PS50879">
    <property type="entry name" value="RNASE_H_1"/>
    <property type="match status" value="1"/>
</dbReference>
<dbReference type="EMBL" id="FQ311452">
    <property type="protein sequence ID" value="CBQ72087.1"/>
    <property type="molecule type" value="Genomic_DNA"/>
</dbReference>
<proteinExistence type="predicted"/>
<dbReference type="GO" id="GO:0004523">
    <property type="term" value="F:RNA-DNA hybrid ribonuclease activity"/>
    <property type="evidence" value="ECO:0007669"/>
    <property type="project" value="InterPro"/>
</dbReference>
<dbReference type="CDD" id="cd09276">
    <property type="entry name" value="Rnase_HI_RT_non_LTR"/>
    <property type="match status" value="1"/>
</dbReference>
<dbReference type="InterPro" id="IPR012337">
    <property type="entry name" value="RNaseH-like_sf"/>
</dbReference>
<dbReference type="OrthoDB" id="412006at2759"/>
<feature type="compositionally biased region" description="Acidic residues" evidence="1">
    <location>
        <begin position="2247"/>
        <end position="2258"/>
    </location>
</feature>
<evidence type="ECO:0000313" key="4">
    <source>
        <dbReference type="EMBL" id="CBQ72087.1"/>
    </source>
</evidence>
<name>E6ZXY0_SPORE</name>
<feature type="compositionally biased region" description="Low complexity" evidence="1">
    <location>
        <begin position="2211"/>
        <end position="2220"/>
    </location>
</feature>
<evidence type="ECO:0000256" key="1">
    <source>
        <dbReference type="SAM" id="MobiDB-lite"/>
    </source>
</evidence>
<dbReference type="GO" id="GO:0003964">
    <property type="term" value="F:RNA-directed DNA polymerase activity"/>
    <property type="evidence" value="ECO:0007669"/>
    <property type="project" value="UniProtKB-KW"/>
</dbReference>
<dbReference type="GO" id="GO:0003676">
    <property type="term" value="F:nucleic acid binding"/>
    <property type="evidence" value="ECO:0007669"/>
    <property type="project" value="InterPro"/>
</dbReference>
<keyword evidence="4" id="KW-0548">Nucleotidyltransferase</keyword>
<dbReference type="InterPro" id="IPR036691">
    <property type="entry name" value="Endo/exonu/phosph_ase_sf"/>
</dbReference>
<evidence type="ECO:0000313" key="5">
    <source>
        <dbReference type="Proteomes" id="UP000008867"/>
    </source>
</evidence>
<keyword evidence="4" id="KW-0695">RNA-directed DNA polymerase</keyword>
<reference evidence="4 5" key="1">
    <citation type="journal article" date="2010" name="Science">
        <title>Pathogenicity determinants in smut fungi revealed by genome comparison.</title>
        <authorList>
            <person name="Schirawski J."/>
            <person name="Mannhaupt G."/>
            <person name="Muench K."/>
            <person name="Brefort T."/>
            <person name="Schipper K."/>
            <person name="Doehlemann G."/>
            <person name="Di Stasio M."/>
            <person name="Roessel N."/>
            <person name="Mendoza-Mendoza A."/>
            <person name="Pester D."/>
            <person name="Mueller O."/>
            <person name="Winterberg B."/>
            <person name="Meyer E."/>
            <person name="Ghareeb H."/>
            <person name="Wollenberg T."/>
            <person name="Muensterkoetter M."/>
            <person name="Wong P."/>
            <person name="Walter M."/>
            <person name="Stukenbrock E."/>
            <person name="Gueldener U."/>
            <person name="Kahmann R."/>
        </authorList>
    </citation>
    <scope>NUCLEOTIDE SEQUENCE [LARGE SCALE GENOMIC DNA]</scope>
    <source>
        <strain evidence="5">SRZ2</strain>
    </source>
</reference>
<dbReference type="Gene3D" id="3.60.10.10">
    <property type="entry name" value="Endonuclease/exonuclease/phosphatase"/>
    <property type="match status" value="1"/>
</dbReference>
<keyword evidence="4" id="KW-0808">Transferase</keyword>
<dbReference type="PANTHER" id="PTHR19446">
    <property type="entry name" value="REVERSE TRANSCRIPTASES"/>
    <property type="match status" value="1"/>
</dbReference>
<feature type="compositionally biased region" description="Low complexity" evidence="1">
    <location>
        <begin position="267"/>
        <end position="311"/>
    </location>
</feature>
<organism evidence="4 5">
    <name type="scientific">Sporisorium reilianum (strain SRZ2)</name>
    <name type="common">Maize head smut fungus</name>
    <dbReference type="NCBI Taxonomy" id="999809"/>
    <lineage>
        <taxon>Eukaryota</taxon>
        <taxon>Fungi</taxon>
        <taxon>Dikarya</taxon>
        <taxon>Basidiomycota</taxon>
        <taxon>Ustilaginomycotina</taxon>
        <taxon>Ustilaginomycetes</taxon>
        <taxon>Ustilaginales</taxon>
        <taxon>Ustilaginaceae</taxon>
        <taxon>Sporisorium</taxon>
    </lineage>
</organism>
<gene>
    <name evidence="4" type="ORF">sr10565.2</name>
</gene>
<dbReference type="Proteomes" id="UP000008867">
    <property type="component" value="Chromosome 3"/>
</dbReference>
<dbReference type="Pfam" id="PF00078">
    <property type="entry name" value="RVT_1"/>
    <property type="match status" value="1"/>
</dbReference>
<keyword evidence="5" id="KW-1185">Reference proteome</keyword>
<dbReference type="SUPFAM" id="SSF56219">
    <property type="entry name" value="DNase I-like"/>
    <property type="match status" value="1"/>
</dbReference>
<feature type="domain" description="RNase H type-1" evidence="3">
    <location>
        <begin position="1936"/>
        <end position="2085"/>
    </location>
</feature>